<dbReference type="InterPro" id="IPR006141">
    <property type="entry name" value="Intein_N"/>
</dbReference>
<dbReference type="EMBL" id="JAXCGZ010021417">
    <property type="protein sequence ID" value="KAK7051425.1"/>
    <property type="molecule type" value="Genomic_DNA"/>
</dbReference>
<dbReference type="PANTHER" id="PTHR11889:SF31">
    <property type="entry name" value="PROTEIN HEDGEHOG"/>
    <property type="match status" value="1"/>
</dbReference>
<dbReference type="PANTHER" id="PTHR11889">
    <property type="entry name" value="HEDGEHOG"/>
    <property type="match status" value="1"/>
</dbReference>
<dbReference type="GO" id="GO:0016540">
    <property type="term" value="P:protein autoprocessing"/>
    <property type="evidence" value="ECO:0007669"/>
    <property type="project" value="InterPro"/>
</dbReference>
<reference evidence="5 6" key="1">
    <citation type="submission" date="2023-11" db="EMBL/GenBank/DDBJ databases">
        <title>Halocaridina rubra genome assembly.</title>
        <authorList>
            <person name="Smith C."/>
        </authorList>
    </citation>
    <scope>NUCLEOTIDE SEQUENCE [LARGE SCALE GENOMIC DNA]</scope>
    <source>
        <strain evidence="5">EP-1</strain>
        <tissue evidence="5">Whole</tissue>
    </source>
</reference>
<dbReference type="InterPro" id="IPR003586">
    <property type="entry name" value="Hint_dom_C"/>
</dbReference>
<keyword evidence="6" id="KW-1185">Reference proteome</keyword>
<organism evidence="5 6">
    <name type="scientific">Halocaridina rubra</name>
    <name type="common">Hawaiian red shrimp</name>
    <dbReference type="NCBI Taxonomy" id="373956"/>
    <lineage>
        <taxon>Eukaryota</taxon>
        <taxon>Metazoa</taxon>
        <taxon>Ecdysozoa</taxon>
        <taxon>Arthropoda</taxon>
        <taxon>Crustacea</taxon>
        <taxon>Multicrustacea</taxon>
        <taxon>Malacostraca</taxon>
        <taxon>Eumalacostraca</taxon>
        <taxon>Eucarida</taxon>
        <taxon>Decapoda</taxon>
        <taxon>Pleocyemata</taxon>
        <taxon>Caridea</taxon>
        <taxon>Atyoidea</taxon>
        <taxon>Atyidae</taxon>
        <taxon>Halocaridina</taxon>
    </lineage>
</organism>
<comment type="caution">
    <text evidence="5">The sequence shown here is derived from an EMBL/GenBank/DDBJ whole genome shotgun (WGS) entry which is preliminary data.</text>
</comment>
<dbReference type="SMART" id="SM00305">
    <property type="entry name" value="HintC"/>
    <property type="match status" value="1"/>
</dbReference>
<evidence type="ECO:0000256" key="1">
    <source>
        <dbReference type="ARBA" id="ARBA00022473"/>
    </source>
</evidence>
<gene>
    <name evidence="5" type="ORF">SK128_010546</name>
</gene>
<keyword evidence="2" id="KW-0732">Signal</keyword>
<keyword evidence="1" id="KW-0217">Developmental protein</keyword>
<dbReference type="GO" id="GO:0001708">
    <property type="term" value="P:cell fate specification"/>
    <property type="evidence" value="ECO:0007669"/>
    <property type="project" value="TreeGrafter"/>
</dbReference>
<feature type="domain" description="Hint" evidence="4">
    <location>
        <begin position="14"/>
        <end position="130"/>
    </location>
</feature>
<proteinExistence type="predicted"/>
<dbReference type="GO" id="GO:0048731">
    <property type="term" value="P:system development"/>
    <property type="evidence" value="ECO:0007669"/>
    <property type="project" value="UniProtKB-ARBA"/>
</dbReference>
<dbReference type="InterPro" id="IPR050387">
    <property type="entry name" value="Hedgehog_Signaling"/>
</dbReference>
<dbReference type="PRINTS" id="PR00632">
    <property type="entry name" value="SONICHHOG"/>
</dbReference>
<evidence type="ECO:0000259" key="4">
    <source>
        <dbReference type="SMART" id="SM00306"/>
    </source>
</evidence>
<name>A0AAN8WLJ5_HALRR</name>
<dbReference type="InterPro" id="IPR001657">
    <property type="entry name" value="Hedgehog"/>
</dbReference>
<feature type="domain" description="Hint" evidence="3">
    <location>
        <begin position="132"/>
        <end position="176"/>
    </location>
</feature>
<dbReference type="Gene3D" id="2.170.16.10">
    <property type="entry name" value="Hedgehog/Intein (Hint) domain"/>
    <property type="match status" value="1"/>
</dbReference>
<dbReference type="InterPro" id="IPR036844">
    <property type="entry name" value="Hint_dom_sf"/>
</dbReference>
<dbReference type="GO" id="GO:0005509">
    <property type="term" value="F:calcium ion binding"/>
    <property type="evidence" value="ECO:0007669"/>
    <property type="project" value="TreeGrafter"/>
</dbReference>
<dbReference type="GO" id="GO:0007224">
    <property type="term" value="P:smoothened signaling pathway"/>
    <property type="evidence" value="ECO:0007669"/>
    <property type="project" value="TreeGrafter"/>
</dbReference>
<protein>
    <recommendedName>
        <fullName evidence="7">Hint domain-containing protein</fullName>
    </recommendedName>
</protein>
<evidence type="ECO:0000313" key="6">
    <source>
        <dbReference type="Proteomes" id="UP001381693"/>
    </source>
</evidence>
<evidence type="ECO:0008006" key="7">
    <source>
        <dbReference type="Google" id="ProtNLM"/>
    </source>
</evidence>
<accession>A0AAN8WLJ5</accession>
<dbReference type="GO" id="GO:0005113">
    <property type="term" value="F:patched binding"/>
    <property type="evidence" value="ECO:0007669"/>
    <property type="project" value="TreeGrafter"/>
</dbReference>
<dbReference type="PROSITE" id="PS50817">
    <property type="entry name" value="INTEIN_N_TER"/>
    <property type="match status" value="1"/>
</dbReference>
<evidence type="ECO:0000256" key="2">
    <source>
        <dbReference type="ARBA" id="ARBA00022729"/>
    </source>
</evidence>
<dbReference type="Proteomes" id="UP001381693">
    <property type="component" value="Unassembled WGS sequence"/>
</dbReference>
<dbReference type="GO" id="GO:0007267">
    <property type="term" value="P:cell-cell signaling"/>
    <property type="evidence" value="ECO:0007669"/>
    <property type="project" value="InterPro"/>
</dbReference>
<dbReference type="SUPFAM" id="SSF51294">
    <property type="entry name" value="Hedgehog/intein (Hint) domain"/>
    <property type="match status" value="1"/>
</dbReference>
<dbReference type="InterPro" id="IPR003587">
    <property type="entry name" value="Hint_dom_N"/>
</dbReference>
<dbReference type="GO" id="GO:0005615">
    <property type="term" value="C:extracellular space"/>
    <property type="evidence" value="ECO:0007669"/>
    <property type="project" value="TreeGrafter"/>
</dbReference>
<evidence type="ECO:0000313" key="5">
    <source>
        <dbReference type="EMBL" id="KAK7051425.1"/>
    </source>
</evidence>
<dbReference type="AlphaFoldDB" id="A0AAN8WLJ5"/>
<dbReference type="GO" id="GO:0010468">
    <property type="term" value="P:regulation of gene expression"/>
    <property type="evidence" value="ECO:0007669"/>
    <property type="project" value="TreeGrafter"/>
</dbReference>
<dbReference type="InterPro" id="IPR001767">
    <property type="entry name" value="Hedgehog_Hint"/>
</dbReference>
<sequence length="278" mass="30390">MVSASESSAASKLGGCFPGSGKVMTPSGPKEVSAMKEGDQIQVMKADGSLGYSPILMFLHRDPQASRVFLQLKTAKGTLLTLTSSHLIFLLPNHEMLSSSQAPTMLDAMKFGGAVLAARVEEGDFLLVRQERGGVELEEVVEVTEIRGFGVFAPLTSEGTVVVDGVVASCYAVIDSQSIAHWAFLPVRFYYNLKETVLSILRNVGAFTVPVPTKRTKTPYSDTIFSNKTLKEVMWQEEAAADLRNNEVGAGRNSHIHWYARFLYKLASWLLPAHLVYS</sequence>
<evidence type="ECO:0000259" key="3">
    <source>
        <dbReference type="SMART" id="SM00305"/>
    </source>
</evidence>
<dbReference type="Pfam" id="PF01079">
    <property type="entry name" value="Hint"/>
    <property type="match status" value="1"/>
</dbReference>
<dbReference type="SMART" id="SM00306">
    <property type="entry name" value="HintN"/>
    <property type="match status" value="1"/>
</dbReference>
<dbReference type="GO" id="GO:0016539">
    <property type="term" value="P:intein-mediated protein splicing"/>
    <property type="evidence" value="ECO:0007669"/>
    <property type="project" value="InterPro"/>
</dbReference>
<dbReference type="FunFam" id="2.170.16.10:FF:000001">
    <property type="entry name" value="Indian hedgehog"/>
    <property type="match status" value="1"/>
</dbReference>
<dbReference type="CDD" id="cd00081">
    <property type="entry name" value="Hint"/>
    <property type="match status" value="1"/>
</dbReference>